<keyword evidence="2" id="KW-0645">Protease</keyword>
<protein>
    <recommendedName>
        <fullName evidence="4">Ubiquitin-like protease family profile domain-containing protein</fullName>
    </recommendedName>
</protein>
<comment type="caution">
    <text evidence="5">The sequence shown here is derived from an EMBL/GenBank/DDBJ whole genome shotgun (WGS) entry which is preliminary data.</text>
</comment>
<dbReference type="GO" id="GO:0006508">
    <property type="term" value="P:proteolysis"/>
    <property type="evidence" value="ECO:0007669"/>
    <property type="project" value="UniProtKB-KW"/>
</dbReference>
<dbReference type="Gene3D" id="3.40.395.10">
    <property type="entry name" value="Adenoviral Proteinase, Chain A"/>
    <property type="match status" value="1"/>
</dbReference>
<accession>A0AAV6ISQ9</accession>
<dbReference type="GO" id="GO:0008234">
    <property type="term" value="F:cysteine-type peptidase activity"/>
    <property type="evidence" value="ECO:0007669"/>
    <property type="project" value="InterPro"/>
</dbReference>
<dbReference type="InterPro" id="IPR003653">
    <property type="entry name" value="Peptidase_C48_C"/>
</dbReference>
<evidence type="ECO:0000259" key="4">
    <source>
        <dbReference type="PROSITE" id="PS50600"/>
    </source>
</evidence>
<organism evidence="5 6">
    <name type="scientific">Rhododendron griersonianum</name>
    <dbReference type="NCBI Taxonomy" id="479676"/>
    <lineage>
        <taxon>Eukaryota</taxon>
        <taxon>Viridiplantae</taxon>
        <taxon>Streptophyta</taxon>
        <taxon>Embryophyta</taxon>
        <taxon>Tracheophyta</taxon>
        <taxon>Spermatophyta</taxon>
        <taxon>Magnoliopsida</taxon>
        <taxon>eudicotyledons</taxon>
        <taxon>Gunneridae</taxon>
        <taxon>Pentapetalae</taxon>
        <taxon>asterids</taxon>
        <taxon>Ericales</taxon>
        <taxon>Ericaceae</taxon>
        <taxon>Ericoideae</taxon>
        <taxon>Rhodoreae</taxon>
        <taxon>Rhododendron</taxon>
    </lineage>
</organism>
<keyword evidence="6" id="KW-1185">Reference proteome</keyword>
<dbReference type="AlphaFoldDB" id="A0AAV6ISQ9"/>
<gene>
    <name evidence="5" type="ORF">RHGRI_026049</name>
</gene>
<dbReference type="SUPFAM" id="SSF54001">
    <property type="entry name" value="Cysteine proteinases"/>
    <property type="match status" value="1"/>
</dbReference>
<evidence type="ECO:0000313" key="6">
    <source>
        <dbReference type="Proteomes" id="UP000823749"/>
    </source>
</evidence>
<dbReference type="EMBL" id="JACTNZ010000009">
    <property type="protein sequence ID" value="KAG5531303.1"/>
    <property type="molecule type" value="Genomic_DNA"/>
</dbReference>
<evidence type="ECO:0000256" key="2">
    <source>
        <dbReference type="ARBA" id="ARBA00022670"/>
    </source>
</evidence>
<name>A0AAV6ISQ9_9ERIC</name>
<dbReference type="Proteomes" id="UP000823749">
    <property type="component" value="Chromosome 9"/>
</dbReference>
<reference evidence="5" key="1">
    <citation type="submission" date="2020-08" db="EMBL/GenBank/DDBJ databases">
        <title>Plant Genome Project.</title>
        <authorList>
            <person name="Zhang R.-G."/>
        </authorList>
    </citation>
    <scope>NUCLEOTIDE SEQUENCE</scope>
    <source>
        <strain evidence="5">WSP0</strain>
        <tissue evidence="5">Leaf</tissue>
    </source>
</reference>
<comment type="similarity">
    <text evidence="1">Belongs to the peptidase C48 family.</text>
</comment>
<feature type="domain" description="Ubiquitin-like protease family profile" evidence="4">
    <location>
        <begin position="1"/>
        <end position="133"/>
    </location>
</feature>
<dbReference type="PROSITE" id="PS50600">
    <property type="entry name" value="ULP_PROTEASE"/>
    <property type="match status" value="1"/>
</dbReference>
<evidence type="ECO:0000313" key="5">
    <source>
        <dbReference type="EMBL" id="KAG5531303.1"/>
    </source>
</evidence>
<sequence>MIIKNEEYEGNNERVADLFFKNKGYTGPIDACEEIYIPFNHNKDHWLYLKIDMVQHAAYLFNSKPSRRFGEDRKKMGELLLENMHEVLKHAYESDYVQDVSLFKVDWLSEQPLQFDEDNYDCGLFVIKYMQDSRMKAILQGDKASMTGIVAKKCVPIRKRVAGHHKATAVGIKQQQQQQSIGEAGNEFAAATATENSIQQNCILSETGAVKQ</sequence>
<proteinExistence type="inferred from homology"/>
<dbReference type="InterPro" id="IPR038765">
    <property type="entry name" value="Papain-like_cys_pep_sf"/>
</dbReference>
<evidence type="ECO:0000256" key="3">
    <source>
        <dbReference type="ARBA" id="ARBA00022801"/>
    </source>
</evidence>
<dbReference type="Pfam" id="PF02902">
    <property type="entry name" value="Peptidase_C48"/>
    <property type="match status" value="1"/>
</dbReference>
<evidence type="ECO:0000256" key="1">
    <source>
        <dbReference type="ARBA" id="ARBA00005234"/>
    </source>
</evidence>
<keyword evidence="3" id="KW-0378">Hydrolase</keyword>